<comment type="caution">
    <text evidence="3">The sequence shown here is derived from an EMBL/GenBank/DDBJ whole genome shotgun (WGS) entry which is preliminary data.</text>
</comment>
<protein>
    <submittedName>
        <fullName evidence="3">Site-specific integrase</fullName>
    </submittedName>
</protein>
<dbReference type="InterPro" id="IPR013762">
    <property type="entry name" value="Integrase-like_cat_sf"/>
</dbReference>
<evidence type="ECO:0000313" key="3">
    <source>
        <dbReference type="EMBL" id="MPY68257.1"/>
    </source>
</evidence>
<reference evidence="3 4" key="1">
    <citation type="submission" date="2019-10" db="EMBL/GenBank/DDBJ databases">
        <title>Deinococcus sp. isolated from soil.</title>
        <authorList>
            <person name="Li Y."/>
            <person name="Wang J."/>
        </authorList>
    </citation>
    <scope>NUCLEOTIDE SEQUENCE [LARGE SCALE GENOMIC DNA]</scope>
    <source>
        <strain evidence="3 4">SDU3-2</strain>
    </source>
</reference>
<dbReference type="AlphaFoldDB" id="A0A7X1NYR2"/>
<dbReference type="Proteomes" id="UP000484842">
    <property type="component" value="Unassembled WGS sequence"/>
</dbReference>
<dbReference type="EMBL" id="WBSL01000019">
    <property type="protein sequence ID" value="MPY68257.1"/>
    <property type="molecule type" value="Genomic_DNA"/>
</dbReference>
<dbReference type="InterPro" id="IPR011010">
    <property type="entry name" value="DNA_brk_join_enz"/>
</dbReference>
<dbReference type="CDD" id="cd00397">
    <property type="entry name" value="DNA_BRE_C"/>
    <property type="match status" value="1"/>
</dbReference>
<proteinExistence type="predicted"/>
<name>A0A7X1NYR2_9DEIO</name>
<dbReference type="PROSITE" id="PS51898">
    <property type="entry name" value="TYR_RECOMBINASE"/>
    <property type="match status" value="1"/>
</dbReference>
<dbReference type="InterPro" id="IPR002104">
    <property type="entry name" value="Integrase_catalytic"/>
</dbReference>
<evidence type="ECO:0000259" key="2">
    <source>
        <dbReference type="PROSITE" id="PS51898"/>
    </source>
</evidence>
<gene>
    <name evidence="3" type="ORF">F8S09_16495</name>
</gene>
<evidence type="ECO:0000313" key="4">
    <source>
        <dbReference type="Proteomes" id="UP000484842"/>
    </source>
</evidence>
<dbReference type="GO" id="GO:0006310">
    <property type="term" value="P:DNA recombination"/>
    <property type="evidence" value="ECO:0007669"/>
    <property type="project" value="UniProtKB-KW"/>
</dbReference>
<keyword evidence="1" id="KW-0233">DNA recombination</keyword>
<keyword evidence="4" id="KW-1185">Reference proteome</keyword>
<dbReference type="Gene3D" id="1.10.443.10">
    <property type="entry name" value="Intergrase catalytic core"/>
    <property type="match status" value="1"/>
</dbReference>
<dbReference type="GO" id="GO:0015074">
    <property type="term" value="P:DNA integration"/>
    <property type="evidence" value="ECO:0007669"/>
    <property type="project" value="InterPro"/>
</dbReference>
<sequence>MTELMNVAPDATPDELRRLATEVGRLRGYTPFSMKKHRLGVGYLLDWLMTFDGVTWQERWEQAEAQMLSEGQGASAETKFQHEAMRLALPTLTCLRVIRPSYPWLDTFKSNGMARCLAATTDAEAFDLVAQAARARVYAGWRAVDSQNCLALLLMHTGKRLRTLTTADLLAFDQARLQGMFSNIGLLSLYQLLVDLEVVEDTPLAYSWNAHLKPLAIRTMLIEEGLDEPKILSVFEAYFAERQLTLAPDSVMRECRFLIRRFWKQIPETERQQSGFNLSFQTAQQLKASLRIHPRTGRQTNPKRSFHAISALYAFLNRKAAENPSQWREFAAESPISSNESRRAKLIQDVALDKMQQHTLSLLPHLTQIRRLLKENYEHAQELLTHTLQSEGGEVFQVGGVTYMKLQSEDVTRRKQAQEHLRDTIKRADSKGRGHFQIRNREEQAFWMWASVEILIRTGLRPVELFKLKRTDLINRRSATGMRVASLRIAASKTILPRIIDLSPEAFSFICRIIDRVQANHDTYPVVDRYDCVSKSFELSQPFLLQLQYSARRQAFRGREIQYSLHRFFKKMHSDGKLAEGVFLGLKDCRRIFATRLYQKNVPILAISYALGHADVKTTMHYIAYQGDDLHMHLDNLWESI</sequence>
<feature type="domain" description="Tyr recombinase" evidence="2">
    <location>
        <begin position="411"/>
        <end position="639"/>
    </location>
</feature>
<organism evidence="3 4">
    <name type="scientific">Deinococcus terrestris</name>
    <dbReference type="NCBI Taxonomy" id="2651870"/>
    <lineage>
        <taxon>Bacteria</taxon>
        <taxon>Thermotogati</taxon>
        <taxon>Deinococcota</taxon>
        <taxon>Deinococci</taxon>
        <taxon>Deinococcales</taxon>
        <taxon>Deinococcaceae</taxon>
        <taxon>Deinococcus</taxon>
    </lineage>
</organism>
<dbReference type="GO" id="GO:0003677">
    <property type="term" value="F:DNA binding"/>
    <property type="evidence" value="ECO:0007669"/>
    <property type="project" value="InterPro"/>
</dbReference>
<dbReference type="RefSeq" id="WP_152872565.1">
    <property type="nucleotide sequence ID" value="NZ_WBSL01000019.1"/>
</dbReference>
<evidence type="ECO:0000256" key="1">
    <source>
        <dbReference type="ARBA" id="ARBA00023172"/>
    </source>
</evidence>
<accession>A0A7X1NYR2</accession>
<dbReference type="Pfam" id="PF00589">
    <property type="entry name" value="Phage_integrase"/>
    <property type="match status" value="1"/>
</dbReference>
<dbReference type="SUPFAM" id="SSF56349">
    <property type="entry name" value="DNA breaking-rejoining enzymes"/>
    <property type="match status" value="1"/>
</dbReference>